<proteinExistence type="predicted"/>
<keyword evidence="2" id="KW-1185">Reference proteome</keyword>
<dbReference type="InParanoid" id="A0A067MXJ8"/>
<dbReference type="HOGENOM" id="CLU_836759_0_0_1"/>
<reference evidence="2" key="1">
    <citation type="journal article" date="2014" name="Proc. Natl. Acad. Sci. U.S.A.">
        <title>Extensive sampling of basidiomycete genomes demonstrates inadequacy of the white-rot/brown-rot paradigm for wood decay fungi.</title>
        <authorList>
            <person name="Riley R."/>
            <person name="Salamov A.A."/>
            <person name="Brown D.W."/>
            <person name="Nagy L.G."/>
            <person name="Floudas D."/>
            <person name="Held B.W."/>
            <person name="Levasseur A."/>
            <person name="Lombard V."/>
            <person name="Morin E."/>
            <person name="Otillar R."/>
            <person name="Lindquist E.A."/>
            <person name="Sun H."/>
            <person name="LaButti K.M."/>
            <person name="Schmutz J."/>
            <person name="Jabbour D."/>
            <person name="Luo H."/>
            <person name="Baker S.E."/>
            <person name="Pisabarro A.G."/>
            <person name="Walton J.D."/>
            <person name="Blanchette R.A."/>
            <person name="Henrissat B."/>
            <person name="Martin F."/>
            <person name="Cullen D."/>
            <person name="Hibbett D.S."/>
            <person name="Grigoriev I.V."/>
        </authorList>
    </citation>
    <scope>NUCLEOTIDE SEQUENCE [LARGE SCALE GENOMIC DNA]</scope>
    <source>
        <strain evidence="2">FD-172 SS1</strain>
    </source>
</reference>
<dbReference type="Proteomes" id="UP000027195">
    <property type="component" value="Unassembled WGS sequence"/>
</dbReference>
<organism evidence="1 2">
    <name type="scientific">Botryobasidium botryosum (strain FD-172 SS1)</name>
    <dbReference type="NCBI Taxonomy" id="930990"/>
    <lineage>
        <taxon>Eukaryota</taxon>
        <taxon>Fungi</taxon>
        <taxon>Dikarya</taxon>
        <taxon>Basidiomycota</taxon>
        <taxon>Agaricomycotina</taxon>
        <taxon>Agaricomycetes</taxon>
        <taxon>Cantharellales</taxon>
        <taxon>Botryobasidiaceae</taxon>
        <taxon>Botryobasidium</taxon>
    </lineage>
</organism>
<dbReference type="AlphaFoldDB" id="A0A067MXJ8"/>
<dbReference type="EMBL" id="KL198028">
    <property type="protein sequence ID" value="KDQ16266.1"/>
    <property type="molecule type" value="Genomic_DNA"/>
</dbReference>
<accession>A0A067MXJ8</accession>
<evidence type="ECO:0000313" key="1">
    <source>
        <dbReference type="EMBL" id="KDQ16266.1"/>
    </source>
</evidence>
<dbReference type="STRING" id="930990.A0A067MXJ8"/>
<sequence>MDSQRQAQIILYGKAFARDGDMWAFPAEVIDAELDFLQAANAARANLPVPPPLSPEAVQEQNYLRLSFSRLTSIYDGLAEELAAQGLPHKAIVERLYIELTKGAVEARTSDTHVVKDRIPFLYAFSVPLAGVAKADRGYHHPATRYLMFPVSKKLSPNNANDMNRVRAGLVHIGPDTMYHFMYEDCMVNAEQPYKGLLRSRLLVKCWWTIFFGPLSALRRDGEVDTFRRGRKCNAYRNNITRVSMRSIAYVATLARFALSSDTSISPGNPRPSGDSPPFTYYAFYRSLVSLLESPNPNSAKLKFRTELLEWWNTECFTKGPYNRDDGAEVGESTSFADMFDAEEAA</sequence>
<dbReference type="Pfam" id="PF20414">
    <property type="entry name" value="DUF6698"/>
    <property type="match status" value="1"/>
</dbReference>
<name>A0A067MXJ8_BOTB1</name>
<dbReference type="OrthoDB" id="3220614at2759"/>
<gene>
    <name evidence="1" type="ORF">BOTBODRAFT_173173</name>
</gene>
<dbReference type="InterPro" id="IPR046521">
    <property type="entry name" value="DUF6698"/>
</dbReference>
<evidence type="ECO:0000313" key="2">
    <source>
        <dbReference type="Proteomes" id="UP000027195"/>
    </source>
</evidence>
<protein>
    <submittedName>
        <fullName evidence="1">Uncharacterized protein</fullName>
    </submittedName>
</protein>